<dbReference type="AlphaFoldDB" id="A0A645G269"/>
<dbReference type="Gene3D" id="3.30.2090.10">
    <property type="entry name" value="Multidrug efflux transporter AcrB TolC docking domain, DN and DC subdomains"/>
    <property type="match status" value="1"/>
</dbReference>
<dbReference type="SUPFAM" id="SSF82714">
    <property type="entry name" value="Multidrug efflux transporter AcrB TolC docking domain, DN and DC subdomains"/>
    <property type="match status" value="1"/>
</dbReference>
<evidence type="ECO:0000313" key="1">
    <source>
        <dbReference type="EMBL" id="MPN20042.1"/>
    </source>
</evidence>
<organism evidence="1">
    <name type="scientific">bioreactor metagenome</name>
    <dbReference type="NCBI Taxonomy" id="1076179"/>
    <lineage>
        <taxon>unclassified sequences</taxon>
        <taxon>metagenomes</taxon>
        <taxon>ecological metagenomes</taxon>
    </lineage>
</organism>
<proteinExistence type="predicted"/>
<dbReference type="EMBL" id="VSSQ01067697">
    <property type="protein sequence ID" value="MPN20042.1"/>
    <property type="molecule type" value="Genomic_DNA"/>
</dbReference>
<reference evidence="1" key="1">
    <citation type="submission" date="2019-08" db="EMBL/GenBank/DDBJ databases">
        <authorList>
            <person name="Kucharzyk K."/>
            <person name="Murdoch R.W."/>
            <person name="Higgins S."/>
            <person name="Loffler F."/>
        </authorList>
    </citation>
    <scope>NUCLEOTIDE SEQUENCE</scope>
</reference>
<dbReference type="SUPFAM" id="SSF82693">
    <property type="entry name" value="Multidrug efflux transporter AcrB pore domain, PN1, PN2, PC1 and PC2 subdomains"/>
    <property type="match status" value="1"/>
</dbReference>
<dbReference type="GO" id="GO:0005886">
    <property type="term" value="C:plasma membrane"/>
    <property type="evidence" value="ECO:0007669"/>
    <property type="project" value="TreeGrafter"/>
</dbReference>
<sequence length="218" mass="23503">MPYGTSLEDTDKTISQIEKYVVDNIPELDVCSVAIGNANMYSISSANTSTVTVKLVDKQDRKRSTTEIVNKATKDLQKSILGAKLTLSESSSMTMSMGSSPVSLVLKGDDLDTLKKVSVDIEEIVRGVKGTVNVTTDMTEGNPELRVMLQRNNAAQYGITSYQLANTLNAALDGATATTLKSNGDETDIVLSLSDDYKQSVENLKQIVIASPMARRSP</sequence>
<accession>A0A645G269</accession>
<gene>
    <name evidence="1" type="primary">czcA_24</name>
    <name evidence="1" type="ORF">SDC9_167418</name>
</gene>
<protein>
    <submittedName>
        <fullName evidence="1">Cobalt-zinc-cadmium resistance protein CzcA</fullName>
    </submittedName>
</protein>
<dbReference type="Gene3D" id="3.30.70.1430">
    <property type="entry name" value="Multidrug efflux transporter AcrB pore domain"/>
    <property type="match status" value="1"/>
</dbReference>
<dbReference type="InterPro" id="IPR027463">
    <property type="entry name" value="AcrB_DN_DC_subdom"/>
</dbReference>
<name>A0A645G269_9ZZZZ</name>
<dbReference type="Pfam" id="PF00873">
    <property type="entry name" value="ACR_tran"/>
    <property type="match status" value="1"/>
</dbReference>
<dbReference type="PANTHER" id="PTHR32063:SF0">
    <property type="entry name" value="SWARMING MOTILITY PROTEIN SWRC"/>
    <property type="match status" value="1"/>
</dbReference>
<comment type="caution">
    <text evidence="1">The sequence shown here is derived from an EMBL/GenBank/DDBJ whole genome shotgun (WGS) entry which is preliminary data.</text>
</comment>
<dbReference type="GO" id="GO:0042910">
    <property type="term" value="F:xenobiotic transmembrane transporter activity"/>
    <property type="evidence" value="ECO:0007669"/>
    <property type="project" value="TreeGrafter"/>
</dbReference>
<dbReference type="Gene3D" id="3.30.70.1440">
    <property type="entry name" value="Multidrug efflux transporter AcrB pore domain"/>
    <property type="match status" value="1"/>
</dbReference>
<dbReference type="InterPro" id="IPR001036">
    <property type="entry name" value="Acrflvin-R"/>
</dbReference>
<dbReference type="PANTHER" id="PTHR32063">
    <property type="match status" value="1"/>
</dbReference>